<dbReference type="AlphaFoldDB" id="A0AA49GEV1"/>
<dbReference type="Proteomes" id="UP001230496">
    <property type="component" value="Chromosome"/>
</dbReference>
<organism evidence="2 3">
    <name type="scientific">Marivirga salinarum</name>
    <dbReference type="NCBI Taxonomy" id="3059078"/>
    <lineage>
        <taxon>Bacteria</taxon>
        <taxon>Pseudomonadati</taxon>
        <taxon>Bacteroidota</taxon>
        <taxon>Cytophagia</taxon>
        <taxon>Cytophagales</taxon>
        <taxon>Marivirgaceae</taxon>
        <taxon>Marivirga</taxon>
    </lineage>
</organism>
<dbReference type="RefSeq" id="WP_308350105.1">
    <property type="nucleotide sequence ID" value="NZ_CP129971.1"/>
</dbReference>
<keyword evidence="1" id="KW-0812">Transmembrane</keyword>
<gene>
    <name evidence="2" type="ORF">QYS49_06115</name>
</gene>
<accession>A0AA49GEV1</accession>
<feature type="transmembrane region" description="Helical" evidence="1">
    <location>
        <begin position="124"/>
        <end position="145"/>
    </location>
</feature>
<proteinExistence type="predicted"/>
<keyword evidence="3" id="KW-1185">Reference proteome</keyword>
<feature type="transmembrane region" description="Helical" evidence="1">
    <location>
        <begin position="101"/>
        <end position="118"/>
    </location>
</feature>
<keyword evidence="1" id="KW-0472">Membrane</keyword>
<evidence type="ECO:0000313" key="2">
    <source>
        <dbReference type="EMBL" id="WKK76831.2"/>
    </source>
</evidence>
<keyword evidence="1" id="KW-1133">Transmembrane helix</keyword>
<reference evidence="2 3" key="1">
    <citation type="submission" date="2023-08" db="EMBL/GenBank/DDBJ databases">
        <title>Comparative genomics and taxonomic characterization of three novel marine species of genus Marivirga.</title>
        <authorList>
            <person name="Muhammad N."/>
            <person name="Kim S.-G."/>
        </authorList>
    </citation>
    <scope>NUCLEOTIDE SEQUENCE [LARGE SCALE GENOMIC DNA]</scope>
    <source>
        <strain evidence="2 3">BDSF4-3</strain>
    </source>
</reference>
<name>A0AA49GEV1_9BACT</name>
<dbReference type="EMBL" id="CP129971">
    <property type="protein sequence ID" value="WKK76831.2"/>
    <property type="molecule type" value="Genomic_DNA"/>
</dbReference>
<sequence length="161" mass="18561">MQLWPAKSEMFLSPLGEKEIIRRMELAVKPVKYQSFKNQSLDDIEAEAYLFNGKVGINKFAISQIVNRPNNFLPLIKGKVEGGDSGSLVHLEFSLFPSVKYFLIFWIILMVLFSIISFAQRDDWLTIIFPIIILVASYALILSRFNDAYHKSRKELMRLIG</sequence>
<dbReference type="KEGG" id="msaa:QYS49_06115"/>
<evidence type="ECO:0000256" key="1">
    <source>
        <dbReference type="SAM" id="Phobius"/>
    </source>
</evidence>
<evidence type="ECO:0000313" key="3">
    <source>
        <dbReference type="Proteomes" id="UP001230496"/>
    </source>
</evidence>
<protein>
    <submittedName>
        <fullName evidence="2">Uncharacterized protein</fullName>
    </submittedName>
</protein>